<dbReference type="Proteomes" id="UP000634522">
    <property type="component" value="Unassembled WGS sequence"/>
</dbReference>
<name>A0ABX1NNE7_9RHOO</name>
<dbReference type="RefSeq" id="WP_169143184.1">
    <property type="nucleotide sequence ID" value="NZ_WTVS01000091.1"/>
</dbReference>
<evidence type="ECO:0000256" key="7">
    <source>
        <dbReference type="ARBA" id="ARBA00023237"/>
    </source>
</evidence>
<dbReference type="Pfam" id="PF03349">
    <property type="entry name" value="Toluene_X"/>
    <property type="match status" value="1"/>
</dbReference>
<evidence type="ECO:0000256" key="2">
    <source>
        <dbReference type="ARBA" id="ARBA00008163"/>
    </source>
</evidence>
<comment type="similarity">
    <text evidence="2">Belongs to the OmpP1/FadL family.</text>
</comment>
<dbReference type="Gene3D" id="2.40.160.60">
    <property type="entry name" value="Outer membrane protein transport protein (OMPP1/FadL/TodX)"/>
    <property type="match status" value="1"/>
</dbReference>
<comment type="subcellular location">
    <subcellularLocation>
        <location evidence="1">Cell outer membrane</location>
        <topology evidence="1">Multi-pass membrane protein</topology>
    </subcellularLocation>
</comment>
<dbReference type="InterPro" id="IPR005017">
    <property type="entry name" value="OMPP1/FadL/TodX"/>
</dbReference>
<protein>
    <submittedName>
        <fullName evidence="9">Transporter</fullName>
    </submittedName>
</protein>
<reference evidence="9 10" key="1">
    <citation type="submission" date="2019-12" db="EMBL/GenBank/DDBJ databases">
        <title>Comparative genomics gives insights into the taxonomy of the Azoarcus-Aromatoleum group and reveals separate origins of nif in the plant-associated Azoarcus and non-plant-associated Aromatoleum sub-groups.</title>
        <authorList>
            <person name="Lafos M."/>
            <person name="Maluk M."/>
            <person name="Batista M."/>
            <person name="Junghare M."/>
            <person name="Carmona M."/>
            <person name="Faoro H."/>
            <person name="Cruz L.M."/>
            <person name="Battistoni F."/>
            <person name="De Souza E."/>
            <person name="Pedrosa F."/>
            <person name="Chen W.-M."/>
            <person name="Poole P.S."/>
            <person name="Dixon R.A."/>
            <person name="James E.K."/>
        </authorList>
    </citation>
    <scope>NUCLEOTIDE SEQUENCE [LARGE SCALE GENOMIC DNA]</scope>
    <source>
        <strain evidence="9 10">T</strain>
    </source>
</reference>
<dbReference type="EMBL" id="WTVS01000091">
    <property type="protein sequence ID" value="NMG00670.1"/>
    <property type="molecule type" value="Genomic_DNA"/>
</dbReference>
<sequence length="438" mass="46787">MKKTTIARLLPAALLALGSGAASAAGFQLLEQNASGIGNAYAGSAAVAENASTIFFNPAGMTQLQAREVSLGVSAVRPSFDFKNKGSVILNAPALPTSGGGGDAGSWAALPNGYLSWALNKDLYVGVGLGAPFGLITEYDDDWVGRAQSIKFDLKTYNINPSIAFRVNDKVSIGGGVSWQRLEAEYERTVSVLPNGIAPVPGLSSTFATLDADSDAWGWNIGALFTLSPSMKVGVSYRSTVDHKLEGDLKVEGPATAFAGVVPSLRSVKAEADVELPDTFIVSVTQKLNDRWEMLGDLSWTGWSSVDEVDIVRTSGPLAGSVAQTLEADFKDTWRVALGANYLLNDAWKLKFGIAYDQTPVKDKERRLTSLPDNDRTWFSAGAQWKLSKTNTLDLGAAYLYVPKTKIDNDQTALGRGRVTGEYTSSVWILGAQYSMAF</sequence>
<keyword evidence="3" id="KW-1134">Transmembrane beta strand</keyword>
<keyword evidence="7" id="KW-0998">Cell outer membrane</keyword>
<evidence type="ECO:0000313" key="10">
    <source>
        <dbReference type="Proteomes" id="UP000634522"/>
    </source>
</evidence>
<dbReference type="PANTHER" id="PTHR35093:SF3">
    <property type="entry name" value="LONG-CHAIN FATTY ACID TRANSPORT PROTEIN"/>
    <property type="match status" value="1"/>
</dbReference>
<feature type="signal peptide" evidence="8">
    <location>
        <begin position="1"/>
        <end position="24"/>
    </location>
</feature>
<keyword evidence="10" id="KW-1185">Reference proteome</keyword>
<evidence type="ECO:0000256" key="5">
    <source>
        <dbReference type="ARBA" id="ARBA00022729"/>
    </source>
</evidence>
<evidence type="ECO:0000256" key="6">
    <source>
        <dbReference type="ARBA" id="ARBA00023136"/>
    </source>
</evidence>
<comment type="caution">
    <text evidence="9">The sequence shown here is derived from an EMBL/GenBank/DDBJ whole genome shotgun (WGS) entry which is preliminary data.</text>
</comment>
<evidence type="ECO:0000256" key="1">
    <source>
        <dbReference type="ARBA" id="ARBA00004571"/>
    </source>
</evidence>
<keyword evidence="5 8" id="KW-0732">Signal</keyword>
<proteinExistence type="inferred from homology"/>
<organism evidence="9 10">
    <name type="scientific">Aromatoleum toluolicum</name>
    <dbReference type="NCBI Taxonomy" id="90060"/>
    <lineage>
        <taxon>Bacteria</taxon>
        <taxon>Pseudomonadati</taxon>
        <taxon>Pseudomonadota</taxon>
        <taxon>Betaproteobacteria</taxon>
        <taxon>Rhodocyclales</taxon>
        <taxon>Rhodocyclaceae</taxon>
        <taxon>Aromatoleum</taxon>
    </lineage>
</organism>
<evidence type="ECO:0000256" key="8">
    <source>
        <dbReference type="SAM" id="SignalP"/>
    </source>
</evidence>
<dbReference type="PANTHER" id="PTHR35093">
    <property type="entry name" value="OUTER MEMBRANE PROTEIN NMB0088-RELATED"/>
    <property type="match status" value="1"/>
</dbReference>
<keyword evidence="4" id="KW-0812">Transmembrane</keyword>
<keyword evidence="6" id="KW-0472">Membrane</keyword>
<accession>A0ABX1NNE7</accession>
<evidence type="ECO:0000256" key="4">
    <source>
        <dbReference type="ARBA" id="ARBA00022692"/>
    </source>
</evidence>
<feature type="chain" id="PRO_5045185522" evidence="8">
    <location>
        <begin position="25"/>
        <end position="438"/>
    </location>
</feature>
<evidence type="ECO:0000256" key="3">
    <source>
        <dbReference type="ARBA" id="ARBA00022452"/>
    </source>
</evidence>
<evidence type="ECO:0000313" key="9">
    <source>
        <dbReference type="EMBL" id="NMG00670.1"/>
    </source>
</evidence>
<dbReference type="SUPFAM" id="SSF56935">
    <property type="entry name" value="Porins"/>
    <property type="match status" value="1"/>
</dbReference>
<gene>
    <name evidence="9" type="ORF">GPA27_25135</name>
</gene>